<keyword evidence="1" id="KW-0472">Membrane</keyword>
<organism evidence="2 3">
    <name type="scientific">Rhypophila decipiens</name>
    <dbReference type="NCBI Taxonomy" id="261697"/>
    <lineage>
        <taxon>Eukaryota</taxon>
        <taxon>Fungi</taxon>
        <taxon>Dikarya</taxon>
        <taxon>Ascomycota</taxon>
        <taxon>Pezizomycotina</taxon>
        <taxon>Sordariomycetes</taxon>
        <taxon>Sordariomycetidae</taxon>
        <taxon>Sordariales</taxon>
        <taxon>Naviculisporaceae</taxon>
        <taxon>Rhypophila</taxon>
    </lineage>
</organism>
<evidence type="ECO:0000313" key="3">
    <source>
        <dbReference type="Proteomes" id="UP001301769"/>
    </source>
</evidence>
<reference evidence="2" key="1">
    <citation type="journal article" date="2023" name="Mol. Phylogenet. Evol.">
        <title>Genome-scale phylogeny and comparative genomics of the fungal order Sordariales.</title>
        <authorList>
            <person name="Hensen N."/>
            <person name="Bonometti L."/>
            <person name="Westerberg I."/>
            <person name="Brannstrom I.O."/>
            <person name="Guillou S."/>
            <person name="Cros-Aarteil S."/>
            <person name="Calhoun S."/>
            <person name="Haridas S."/>
            <person name="Kuo A."/>
            <person name="Mondo S."/>
            <person name="Pangilinan J."/>
            <person name="Riley R."/>
            <person name="LaButti K."/>
            <person name="Andreopoulos B."/>
            <person name="Lipzen A."/>
            <person name="Chen C."/>
            <person name="Yan M."/>
            <person name="Daum C."/>
            <person name="Ng V."/>
            <person name="Clum A."/>
            <person name="Steindorff A."/>
            <person name="Ohm R.A."/>
            <person name="Martin F."/>
            <person name="Silar P."/>
            <person name="Natvig D.O."/>
            <person name="Lalanne C."/>
            <person name="Gautier V."/>
            <person name="Ament-Velasquez S.L."/>
            <person name="Kruys A."/>
            <person name="Hutchinson M.I."/>
            <person name="Powell A.J."/>
            <person name="Barry K."/>
            <person name="Miller A.N."/>
            <person name="Grigoriev I.V."/>
            <person name="Debuchy R."/>
            <person name="Gladieux P."/>
            <person name="Hiltunen Thoren M."/>
            <person name="Johannesson H."/>
        </authorList>
    </citation>
    <scope>NUCLEOTIDE SEQUENCE</scope>
    <source>
        <strain evidence="2">PSN293</strain>
    </source>
</reference>
<dbReference type="Proteomes" id="UP001301769">
    <property type="component" value="Unassembled WGS sequence"/>
</dbReference>
<keyword evidence="1" id="KW-0812">Transmembrane</keyword>
<dbReference type="AlphaFoldDB" id="A0AAN6YKV5"/>
<keyword evidence="1" id="KW-1133">Transmembrane helix</keyword>
<name>A0AAN6YKV5_9PEZI</name>
<comment type="caution">
    <text evidence="2">The sequence shown here is derived from an EMBL/GenBank/DDBJ whole genome shotgun (WGS) entry which is preliminary data.</text>
</comment>
<sequence>MRRWTRDSLVRGWVYIEEYVCNVGGSGSLFFFSWYRYYSTQRFAIWGNSRKAAVIGLVVGLVGAGGNLHLECIIFSCQFLFFALPFSLVLTTDYPAGL</sequence>
<protein>
    <submittedName>
        <fullName evidence="2">Uncharacterized protein</fullName>
    </submittedName>
</protein>
<accession>A0AAN6YKV5</accession>
<evidence type="ECO:0000256" key="1">
    <source>
        <dbReference type="SAM" id="Phobius"/>
    </source>
</evidence>
<reference evidence="2" key="2">
    <citation type="submission" date="2023-05" db="EMBL/GenBank/DDBJ databases">
        <authorList>
            <consortium name="Lawrence Berkeley National Laboratory"/>
            <person name="Steindorff A."/>
            <person name="Hensen N."/>
            <person name="Bonometti L."/>
            <person name="Westerberg I."/>
            <person name="Brannstrom I.O."/>
            <person name="Guillou S."/>
            <person name="Cros-Aarteil S."/>
            <person name="Calhoun S."/>
            <person name="Haridas S."/>
            <person name="Kuo A."/>
            <person name="Mondo S."/>
            <person name="Pangilinan J."/>
            <person name="Riley R."/>
            <person name="Labutti K."/>
            <person name="Andreopoulos B."/>
            <person name="Lipzen A."/>
            <person name="Chen C."/>
            <person name="Yanf M."/>
            <person name="Daum C."/>
            <person name="Ng V."/>
            <person name="Clum A."/>
            <person name="Ohm R."/>
            <person name="Martin F."/>
            <person name="Silar P."/>
            <person name="Natvig D."/>
            <person name="Lalanne C."/>
            <person name="Gautier V."/>
            <person name="Ament-Velasquez S.L."/>
            <person name="Kruys A."/>
            <person name="Hutchinson M.I."/>
            <person name="Powell A.J."/>
            <person name="Barry K."/>
            <person name="Miller A.N."/>
            <person name="Grigoriev I.V."/>
            <person name="Debuchy R."/>
            <person name="Gladieux P."/>
            <person name="Thoren M.H."/>
            <person name="Johannesson H."/>
        </authorList>
    </citation>
    <scope>NUCLEOTIDE SEQUENCE</scope>
    <source>
        <strain evidence="2">PSN293</strain>
    </source>
</reference>
<proteinExistence type="predicted"/>
<feature type="transmembrane region" description="Helical" evidence="1">
    <location>
        <begin position="77"/>
        <end position="96"/>
    </location>
</feature>
<gene>
    <name evidence="2" type="ORF">QBC37DRAFT_409447</name>
</gene>
<keyword evidence="3" id="KW-1185">Reference proteome</keyword>
<evidence type="ECO:0000313" key="2">
    <source>
        <dbReference type="EMBL" id="KAK4219650.1"/>
    </source>
</evidence>
<dbReference type="EMBL" id="MU858047">
    <property type="protein sequence ID" value="KAK4219650.1"/>
    <property type="molecule type" value="Genomic_DNA"/>
</dbReference>
<feature type="transmembrane region" description="Helical" evidence="1">
    <location>
        <begin position="52"/>
        <end position="70"/>
    </location>
</feature>
<feature type="transmembrane region" description="Helical" evidence="1">
    <location>
        <begin position="12"/>
        <end position="32"/>
    </location>
</feature>